<keyword evidence="1" id="KW-0732">Signal</keyword>
<dbReference type="EMBL" id="JAXCLA010000001">
    <property type="protein sequence ID" value="MDY0742921.1"/>
    <property type="molecule type" value="Genomic_DNA"/>
</dbReference>
<evidence type="ECO:0000313" key="3">
    <source>
        <dbReference type="Proteomes" id="UP001285263"/>
    </source>
</evidence>
<feature type="chain" id="PRO_5045451269" evidence="1">
    <location>
        <begin position="19"/>
        <end position="256"/>
    </location>
</feature>
<reference evidence="2 3" key="1">
    <citation type="submission" date="2023-11" db="EMBL/GenBank/DDBJ databases">
        <title>Paucibacter sp. nov., isolated from fresh soil in Korea.</title>
        <authorList>
            <person name="Le N.T.T."/>
        </authorList>
    </citation>
    <scope>NUCLEOTIDE SEQUENCE [LARGE SCALE GENOMIC DNA]</scope>
    <source>
        <strain evidence="2 3">R3-3</strain>
    </source>
</reference>
<evidence type="ECO:0000256" key="1">
    <source>
        <dbReference type="SAM" id="SignalP"/>
    </source>
</evidence>
<dbReference type="RefSeq" id="WP_320420731.1">
    <property type="nucleotide sequence ID" value="NZ_JAXCLA010000001.1"/>
</dbReference>
<gene>
    <name evidence="2" type="ORF">SNE35_00315</name>
</gene>
<organism evidence="2 3">
    <name type="scientific">Roseateles agri</name>
    <dbReference type="NCBI Taxonomy" id="3098619"/>
    <lineage>
        <taxon>Bacteria</taxon>
        <taxon>Pseudomonadati</taxon>
        <taxon>Pseudomonadota</taxon>
        <taxon>Betaproteobacteria</taxon>
        <taxon>Burkholderiales</taxon>
        <taxon>Sphaerotilaceae</taxon>
        <taxon>Roseateles</taxon>
    </lineage>
</organism>
<sequence length="256" mass="28240">MMKTLLAAALLFPLTALAADTIVLGQADIVGIKLGMKLDEAMAKLKAANPGFEIKAQQLNVAPGKPAFTHALHVDTSKEPREQIHVGITMPPGEQRVWSVYRQVSFQGQEQEMGQLLAALRGKYGTEMYLRRDQSYPVLQWAHDQAGNALPVQVIQQCGGWFGDMRIGSYQQLYRPPGGGALSKQLIPCYTAEYLTIALFPADQNKQLVRTMSVQVESGGLYAAEMTKTREWLQQLQQQGSEADVQRAKAQAKPKL</sequence>
<feature type="signal peptide" evidence="1">
    <location>
        <begin position="1"/>
        <end position="18"/>
    </location>
</feature>
<proteinExistence type="predicted"/>
<protein>
    <submittedName>
        <fullName evidence="2">Uncharacterized protein</fullName>
    </submittedName>
</protein>
<accession>A0ABU5DAR7</accession>
<evidence type="ECO:0000313" key="2">
    <source>
        <dbReference type="EMBL" id="MDY0742921.1"/>
    </source>
</evidence>
<comment type="caution">
    <text evidence="2">The sequence shown here is derived from an EMBL/GenBank/DDBJ whole genome shotgun (WGS) entry which is preliminary data.</text>
</comment>
<keyword evidence="3" id="KW-1185">Reference proteome</keyword>
<dbReference type="Proteomes" id="UP001285263">
    <property type="component" value="Unassembled WGS sequence"/>
</dbReference>
<name>A0ABU5DAR7_9BURK</name>